<dbReference type="Gene3D" id="2.180.10.10">
    <property type="entry name" value="RHS repeat-associated core"/>
    <property type="match status" value="1"/>
</dbReference>
<dbReference type="Proteomes" id="UP000236182">
    <property type="component" value="Unassembled WGS sequence"/>
</dbReference>
<sequence length="647" mass="72977">MKKIIIPIGMLLITQSVQAQLTPTENYIQSRTYLEEKTQSDANAKQVETVQYFDGLGRPKQVVNVKASPLGRDVVTQIVYDDFGRQVLDYLPVPQGGTSNGAIVTDPLSNATQPNIYGSEKIYSEKKLESSPLSRIQQQVQVGTDWANKPVKFQYEANTAGEVKKFTTTTTWPDGASLSELKPATDPDSENGFYKSGQLYKNVVTDEDGNKTIEFKNGKGQTILVRKVLSATENADTYYVYNEYGQLAFVIPPLASVSVSLDPSTLDRLCYQYSYDGKNRLVEKKLPGKGKEYMVYDKADRLVLTQDDNLKAQSKWIITKYDRLGRVAYTGFLSTGGGRAGRQNEINNITIAEERSSTGFTRNGMTIYYSDVYFVGEIPTILSVNYYDTYPQGSPAASSQFSQELLTDNPSQPKSTKGLPVASYVKNIEDDNWTKSYTYYDTRGRAIGTHSINHLGGYTRTESKLDFAGVSQTVVTKHKRLNTDTERVITENFEYDHQNRLLVHKHQVDSNPVEILAQNKYNELSQLESKKVGGINVASSLQQIDYKYNIRGWMTKINDPVTLNGKLFGYEIRYNSPKFTNLTSGRYNGNIAEVDWKNAAESTLKRYSYVYDNLNRLKDAVYTEPESTNPYNYNFNENLTYDFNGNI</sequence>
<dbReference type="AlphaFoldDB" id="A0A316WMD1"/>
<protein>
    <submittedName>
        <fullName evidence="4">Sugar-binding protein</fullName>
    </submittedName>
</protein>
<dbReference type="Pfam" id="PF20041">
    <property type="entry name" value="DUF6443"/>
    <property type="match status" value="1"/>
</dbReference>
<dbReference type="EMBL" id="PPEI02000010">
    <property type="protein sequence ID" value="PWN59630.1"/>
    <property type="molecule type" value="Genomic_DNA"/>
</dbReference>
<feature type="region of interest" description="Disordered" evidence="1">
    <location>
        <begin position="398"/>
        <end position="418"/>
    </location>
</feature>
<gene>
    <name evidence="4" type="ORF">C1638_021325</name>
</gene>
<keyword evidence="5" id="KW-1185">Reference proteome</keyword>
<evidence type="ECO:0000313" key="5">
    <source>
        <dbReference type="Proteomes" id="UP000236182"/>
    </source>
</evidence>
<accession>A0A316WMD1</accession>
<dbReference type="InterPro" id="IPR045619">
    <property type="entry name" value="DUF6443"/>
</dbReference>
<proteinExistence type="predicted"/>
<feature type="domain" description="DUF6443" evidence="3">
    <location>
        <begin position="31"/>
        <end position="155"/>
    </location>
</feature>
<feature type="compositionally biased region" description="Polar residues" evidence="1">
    <location>
        <begin position="398"/>
        <end position="415"/>
    </location>
</feature>
<feature type="chain" id="PRO_5016447318" evidence="2">
    <location>
        <begin position="20"/>
        <end position="647"/>
    </location>
</feature>
<keyword evidence="2" id="KW-0732">Signal</keyword>
<evidence type="ECO:0000259" key="3">
    <source>
        <dbReference type="Pfam" id="PF20041"/>
    </source>
</evidence>
<name>A0A316WMD1_9FLAO</name>
<dbReference type="RefSeq" id="WP_228428247.1">
    <property type="nucleotide sequence ID" value="NZ_PPEI02000010.1"/>
</dbReference>
<evidence type="ECO:0000256" key="1">
    <source>
        <dbReference type="SAM" id="MobiDB-lite"/>
    </source>
</evidence>
<comment type="caution">
    <text evidence="4">The sequence shown here is derived from an EMBL/GenBank/DDBJ whole genome shotgun (WGS) entry which is preliminary data.</text>
</comment>
<feature type="signal peptide" evidence="2">
    <location>
        <begin position="1"/>
        <end position="19"/>
    </location>
</feature>
<organism evidence="4 5">
    <name type="scientific">Chryseobacterium oncorhynchi</name>
    <dbReference type="NCBI Taxonomy" id="741074"/>
    <lineage>
        <taxon>Bacteria</taxon>
        <taxon>Pseudomonadati</taxon>
        <taxon>Bacteroidota</taxon>
        <taxon>Flavobacteriia</taxon>
        <taxon>Flavobacteriales</taxon>
        <taxon>Weeksellaceae</taxon>
        <taxon>Chryseobacterium group</taxon>
        <taxon>Chryseobacterium</taxon>
    </lineage>
</organism>
<evidence type="ECO:0000256" key="2">
    <source>
        <dbReference type="SAM" id="SignalP"/>
    </source>
</evidence>
<feature type="non-terminal residue" evidence="4">
    <location>
        <position position="647"/>
    </location>
</feature>
<evidence type="ECO:0000313" key="4">
    <source>
        <dbReference type="EMBL" id="PWN59630.1"/>
    </source>
</evidence>
<reference evidence="4" key="1">
    <citation type="submission" date="2018-04" db="EMBL/GenBank/DDBJ databases">
        <title>Draft Genome Sequences of Chryseobacterium lactis NCTC11390T isolated from milk, Chryseobacterium oncorhynchi 701B-08T from rainbow trout, and Chryseobacterium viscerum 687B-08T from diseased fish.</title>
        <authorList>
            <person name="Jeong J.-J."/>
            <person name="Lee Y.J."/>
            <person name="Pathiraja D."/>
            <person name="Park B."/>
            <person name="Choi I.-G."/>
            <person name="Kim K.D."/>
        </authorList>
    </citation>
    <scope>NUCLEOTIDE SEQUENCE [LARGE SCALE GENOMIC DNA]</scope>
    <source>
        <strain evidence="4">701B-08</strain>
    </source>
</reference>